<evidence type="ECO:0000313" key="2">
    <source>
        <dbReference type="Proteomes" id="UP001479933"/>
    </source>
</evidence>
<dbReference type="EMBL" id="CP136137">
    <property type="protein sequence ID" value="WYY07901.1"/>
    <property type="molecule type" value="Genomic_DNA"/>
</dbReference>
<keyword evidence="2" id="KW-1185">Reference proteome</keyword>
<name>A0ABZ2U4W0_9ACTN</name>
<evidence type="ECO:0000313" key="1">
    <source>
        <dbReference type="EMBL" id="WYY07901.1"/>
    </source>
</evidence>
<dbReference type="InterPro" id="IPR011991">
    <property type="entry name" value="ArsR-like_HTH"/>
</dbReference>
<dbReference type="InterPro" id="IPR036390">
    <property type="entry name" value="WH_DNA-bd_sf"/>
</dbReference>
<dbReference type="CDD" id="cd00090">
    <property type="entry name" value="HTH_ARSR"/>
    <property type="match status" value="1"/>
</dbReference>
<dbReference type="RefSeq" id="WP_066171090.1">
    <property type="nucleotide sequence ID" value="NZ_CP136137.1"/>
</dbReference>
<dbReference type="Gene3D" id="1.10.10.10">
    <property type="entry name" value="Winged helix-like DNA-binding domain superfamily/Winged helix DNA-binding domain"/>
    <property type="match status" value="1"/>
</dbReference>
<dbReference type="Proteomes" id="UP001479933">
    <property type="component" value="Chromosome"/>
</dbReference>
<dbReference type="InterPro" id="IPR036388">
    <property type="entry name" value="WH-like_DNA-bd_sf"/>
</dbReference>
<protein>
    <submittedName>
        <fullName evidence="1">Helix-turn-helix domain-containing protein</fullName>
    </submittedName>
</protein>
<accession>A0ABZ2U4W0</accession>
<gene>
    <name evidence="1" type="ORF">RVF87_02100</name>
</gene>
<organism evidence="1 2">
    <name type="scientific">Gordonia hydrophobica</name>
    <dbReference type="NCBI Taxonomy" id="40516"/>
    <lineage>
        <taxon>Bacteria</taxon>
        <taxon>Bacillati</taxon>
        <taxon>Actinomycetota</taxon>
        <taxon>Actinomycetes</taxon>
        <taxon>Mycobacteriales</taxon>
        <taxon>Gordoniaceae</taxon>
        <taxon>Gordonia</taxon>
    </lineage>
</organism>
<sequence>MALFSRFRRARPDPDDVAAVSVLDEPTRRRIYEFVCPKRDAVSRDEVSEALGIPRQTAAFHLEKLADAGLLDVEFARRSGRSGPGAGRPSKLYRRSAREVSVELPGRSYDIAGALLAQAVEDADRTGESPRACLARGAADLGRDIGVPDDATDEELLAALTECGYEPRIEGDDIVLVNCPFHALAKTHTGLVCGMNLDLLSGVLGDATRPRLDPQEGYCCVRITRR</sequence>
<dbReference type="SUPFAM" id="SSF46785">
    <property type="entry name" value="Winged helix' DNA-binding domain"/>
    <property type="match status" value="1"/>
</dbReference>
<proteinExistence type="predicted"/>
<dbReference type="Pfam" id="PF12840">
    <property type="entry name" value="HTH_20"/>
    <property type="match status" value="1"/>
</dbReference>
<reference evidence="1 2" key="1">
    <citation type="journal article" date="2023" name="Virus Evol.">
        <title>Computational host range prediction-The good, the bad, and the ugly.</title>
        <authorList>
            <person name="Howell A.A."/>
            <person name="Versoza C.J."/>
            <person name="Pfeifer S.P."/>
        </authorList>
    </citation>
    <scope>NUCLEOTIDE SEQUENCE [LARGE SCALE GENOMIC DNA]</scope>
    <source>
        <strain evidence="1 2">1610/1b</strain>
    </source>
</reference>